<reference evidence="1 2" key="1">
    <citation type="submission" date="2015-01" db="EMBL/GenBank/DDBJ databases">
        <authorList>
            <person name="Filippidou S."/>
            <person name="Jeanneret N."/>
            <person name="Russel-Delif L."/>
            <person name="Junier T."/>
            <person name="Wunderlin T."/>
            <person name="Molina V."/>
            <person name="Johnson S.L."/>
            <person name="Davenport K.W."/>
            <person name="Chain P.S."/>
            <person name="Dorador C."/>
            <person name="Junier P."/>
        </authorList>
    </citation>
    <scope>NUCLEOTIDE SEQUENCE [LARGE SCALE GENOMIC DNA]</scope>
    <source>
        <strain evidence="1 2">Et7/4</strain>
    </source>
</reference>
<evidence type="ECO:0000313" key="1">
    <source>
        <dbReference type="EMBL" id="KJE27917.1"/>
    </source>
</evidence>
<dbReference type="EMBL" id="JYBP01000003">
    <property type="protein sequence ID" value="KJE27917.1"/>
    <property type="molecule type" value="Genomic_DNA"/>
</dbReference>
<dbReference type="Proteomes" id="UP000032522">
    <property type="component" value="Unassembled WGS sequence"/>
</dbReference>
<sequence length="38" mass="4142">MVTGLLVVTAVINLITAVINLMTAINNRKKNDDCDEQP</sequence>
<proteinExistence type="predicted"/>
<protein>
    <submittedName>
        <fullName evidence="1">Putative membrane protein</fullName>
    </submittedName>
</protein>
<organism evidence="1 2">
    <name type="scientific">Geobacillus kaustophilus</name>
    <dbReference type="NCBI Taxonomy" id="1462"/>
    <lineage>
        <taxon>Bacteria</taxon>
        <taxon>Bacillati</taxon>
        <taxon>Bacillota</taxon>
        <taxon>Bacilli</taxon>
        <taxon>Bacillales</taxon>
        <taxon>Anoxybacillaceae</taxon>
        <taxon>Geobacillus</taxon>
        <taxon>Geobacillus thermoleovorans group</taxon>
    </lineage>
</organism>
<accession>A0A0D8BX11</accession>
<gene>
    <name evidence="1" type="ORF">LG52_1001</name>
</gene>
<dbReference type="AlphaFoldDB" id="A0A0D8BX11"/>
<name>A0A0D8BX11_GEOKU</name>
<comment type="caution">
    <text evidence="1">The sequence shown here is derived from an EMBL/GenBank/DDBJ whole genome shotgun (WGS) entry which is preliminary data.</text>
</comment>
<evidence type="ECO:0000313" key="2">
    <source>
        <dbReference type="Proteomes" id="UP000032522"/>
    </source>
</evidence>